<keyword evidence="1" id="KW-0677">Repeat</keyword>
<dbReference type="CDD" id="cd03221">
    <property type="entry name" value="ABCF_EF-3"/>
    <property type="match status" value="1"/>
</dbReference>
<dbReference type="GO" id="GO:0005524">
    <property type="term" value="F:ATP binding"/>
    <property type="evidence" value="ECO:0007669"/>
    <property type="project" value="UniProtKB-KW"/>
</dbReference>
<dbReference type="SUPFAM" id="SSF52540">
    <property type="entry name" value="P-loop containing nucleoside triphosphate hydrolases"/>
    <property type="match status" value="1"/>
</dbReference>
<dbReference type="PROSITE" id="PS50893">
    <property type="entry name" value="ABC_TRANSPORTER_2"/>
    <property type="match status" value="1"/>
</dbReference>
<evidence type="ECO:0000313" key="6">
    <source>
        <dbReference type="Proteomes" id="UP000673691"/>
    </source>
</evidence>
<dbReference type="AlphaFoldDB" id="A0A8H7ZZU7"/>
<keyword evidence="3" id="KW-0067">ATP-binding</keyword>
<evidence type="ECO:0000256" key="2">
    <source>
        <dbReference type="ARBA" id="ARBA00022741"/>
    </source>
</evidence>
<feature type="domain" description="ABC transporter" evidence="4">
    <location>
        <begin position="59"/>
        <end position="272"/>
    </location>
</feature>
<feature type="non-terminal residue" evidence="5">
    <location>
        <position position="1"/>
    </location>
</feature>
<proteinExistence type="predicted"/>
<dbReference type="PANTHER" id="PTHR19211:SF117">
    <property type="entry name" value="ATP-BINDING CASSETTE SUB-FAMILY F MEMBER 3"/>
    <property type="match status" value="1"/>
</dbReference>
<keyword evidence="6" id="KW-1185">Reference proteome</keyword>
<evidence type="ECO:0000313" key="5">
    <source>
        <dbReference type="EMBL" id="KAG5462447.1"/>
    </source>
</evidence>
<name>A0A8H7ZZU7_9FUNG</name>
<comment type="caution">
    <text evidence="5">The sequence shown here is derived from an EMBL/GenBank/DDBJ whole genome shotgun (WGS) entry which is preliminary data.</text>
</comment>
<sequence length="272" mass="29886">EAASSRTTRRRVDGDVQVPNCEVLRGRRSHVTGSAPTSRQPVLCIHRFPDPDPLSPPVLQMSEVTFGYTEAKIILRNVSFDLQMDSRIAVVGPNGAGKSTMLKLLTAQLEPKAGLVHRHGRLRIGLFTQHHVDQLDVNVSSVQFMAKKWPGRQEEEYRAHLGRFGITGTVGLQQISTLSGGQKSRVAFACLGLQNPHVLVLDEPTNHLDMDSIDALTAAIKEFGGGVVIVSHDQRFIDATCTEIWVCADTLVTKFRGEGIKEYKKMIAPDAV</sequence>
<dbReference type="InterPro" id="IPR050611">
    <property type="entry name" value="ABCF"/>
</dbReference>
<dbReference type="EMBL" id="JAEFCI010002122">
    <property type="protein sequence ID" value="KAG5462447.1"/>
    <property type="molecule type" value="Genomic_DNA"/>
</dbReference>
<reference evidence="5 6" key="1">
    <citation type="journal article" name="Sci. Rep.">
        <title>Genome-scale phylogenetic analyses confirm Olpidium as the closest living zoosporic fungus to the non-flagellated, terrestrial fungi.</title>
        <authorList>
            <person name="Chang Y."/>
            <person name="Rochon D."/>
            <person name="Sekimoto S."/>
            <person name="Wang Y."/>
            <person name="Chovatia M."/>
            <person name="Sandor L."/>
            <person name="Salamov A."/>
            <person name="Grigoriev I.V."/>
            <person name="Stajich J.E."/>
            <person name="Spatafora J.W."/>
        </authorList>
    </citation>
    <scope>NUCLEOTIDE SEQUENCE [LARGE SCALE GENOMIC DNA]</scope>
    <source>
        <strain evidence="5">S191</strain>
    </source>
</reference>
<dbReference type="InterPro" id="IPR003593">
    <property type="entry name" value="AAA+_ATPase"/>
</dbReference>
<dbReference type="GO" id="GO:0016887">
    <property type="term" value="F:ATP hydrolysis activity"/>
    <property type="evidence" value="ECO:0007669"/>
    <property type="project" value="InterPro"/>
</dbReference>
<dbReference type="Gene3D" id="3.40.50.300">
    <property type="entry name" value="P-loop containing nucleotide triphosphate hydrolases"/>
    <property type="match status" value="1"/>
</dbReference>
<dbReference type="Proteomes" id="UP000673691">
    <property type="component" value="Unassembled WGS sequence"/>
</dbReference>
<dbReference type="Pfam" id="PF00005">
    <property type="entry name" value="ABC_tran"/>
    <property type="match status" value="1"/>
</dbReference>
<dbReference type="OrthoDB" id="2110130at2759"/>
<dbReference type="InterPro" id="IPR003439">
    <property type="entry name" value="ABC_transporter-like_ATP-bd"/>
</dbReference>
<dbReference type="InterPro" id="IPR027417">
    <property type="entry name" value="P-loop_NTPase"/>
</dbReference>
<protein>
    <recommendedName>
        <fullName evidence="4">ABC transporter domain-containing protein</fullName>
    </recommendedName>
</protein>
<organism evidence="5 6">
    <name type="scientific">Olpidium bornovanus</name>
    <dbReference type="NCBI Taxonomy" id="278681"/>
    <lineage>
        <taxon>Eukaryota</taxon>
        <taxon>Fungi</taxon>
        <taxon>Fungi incertae sedis</taxon>
        <taxon>Olpidiomycota</taxon>
        <taxon>Olpidiomycotina</taxon>
        <taxon>Olpidiomycetes</taxon>
        <taxon>Olpidiales</taxon>
        <taxon>Olpidiaceae</taxon>
        <taxon>Olpidium</taxon>
    </lineage>
</organism>
<gene>
    <name evidence="5" type="ORF">BJ554DRAFT_5098</name>
</gene>
<dbReference type="SMART" id="SM00382">
    <property type="entry name" value="AAA"/>
    <property type="match status" value="1"/>
</dbReference>
<keyword evidence="2" id="KW-0547">Nucleotide-binding</keyword>
<evidence type="ECO:0000259" key="4">
    <source>
        <dbReference type="PROSITE" id="PS50893"/>
    </source>
</evidence>
<evidence type="ECO:0000256" key="3">
    <source>
        <dbReference type="ARBA" id="ARBA00022840"/>
    </source>
</evidence>
<accession>A0A8H7ZZU7</accession>
<dbReference type="FunFam" id="3.40.50.300:FF:000104">
    <property type="entry name" value="ATP-binding cassette sub-family F member 3"/>
    <property type="match status" value="1"/>
</dbReference>
<evidence type="ECO:0000256" key="1">
    <source>
        <dbReference type="ARBA" id="ARBA00022737"/>
    </source>
</evidence>
<dbReference type="PANTHER" id="PTHR19211">
    <property type="entry name" value="ATP-BINDING TRANSPORT PROTEIN-RELATED"/>
    <property type="match status" value="1"/>
</dbReference>